<protein>
    <submittedName>
        <fullName evidence="2">Uncharacterized protein</fullName>
    </submittedName>
</protein>
<dbReference type="Proteomes" id="UP000887565">
    <property type="component" value="Unplaced"/>
</dbReference>
<reference evidence="2" key="1">
    <citation type="submission" date="2022-11" db="UniProtKB">
        <authorList>
            <consortium name="WormBaseParasite"/>
        </authorList>
    </citation>
    <scope>IDENTIFICATION</scope>
</reference>
<evidence type="ECO:0000313" key="1">
    <source>
        <dbReference type="Proteomes" id="UP000887565"/>
    </source>
</evidence>
<organism evidence="1 2">
    <name type="scientific">Romanomermis culicivorax</name>
    <name type="common">Nematode worm</name>
    <dbReference type="NCBI Taxonomy" id="13658"/>
    <lineage>
        <taxon>Eukaryota</taxon>
        <taxon>Metazoa</taxon>
        <taxon>Ecdysozoa</taxon>
        <taxon>Nematoda</taxon>
        <taxon>Enoplea</taxon>
        <taxon>Dorylaimia</taxon>
        <taxon>Mermithida</taxon>
        <taxon>Mermithoidea</taxon>
        <taxon>Mermithidae</taxon>
        <taxon>Romanomermis</taxon>
    </lineage>
</organism>
<accession>A0A915IFP4</accession>
<evidence type="ECO:0000313" key="2">
    <source>
        <dbReference type="WBParaSite" id="nRc.2.0.1.t12733-RA"/>
    </source>
</evidence>
<keyword evidence="1" id="KW-1185">Reference proteome</keyword>
<name>A0A915IFP4_ROMCU</name>
<sequence length="119" mass="13843">MHTVINLTFKRRRIINYVIEGSRKKQIATSRLFAMSFELWLMSVCLSLPNVRQYDDRKHLQDFASDQLFNLILILSISFVLGYKRCPAETSGDEIVDERQQNGHQYMTTVKNGQANSEN</sequence>
<dbReference type="AlphaFoldDB" id="A0A915IFP4"/>
<dbReference type="WBParaSite" id="nRc.2.0.1.t12733-RA">
    <property type="protein sequence ID" value="nRc.2.0.1.t12733-RA"/>
    <property type="gene ID" value="nRc.2.0.1.g12733"/>
</dbReference>
<proteinExistence type="predicted"/>